<feature type="domain" description="C2H2-type" evidence="19">
    <location>
        <begin position="882"/>
        <end position="910"/>
    </location>
</feature>
<feature type="domain" description="C2H2-type" evidence="19">
    <location>
        <begin position="958"/>
        <end position="985"/>
    </location>
</feature>
<dbReference type="PROSITE" id="PS50097">
    <property type="entry name" value="BTB"/>
    <property type="match status" value="1"/>
</dbReference>
<evidence type="ECO:0000256" key="4">
    <source>
        <dbReference type="ARBA" id="ARBA00022491"/>
    </source>
</evidence>
<evidence type="ECO:0000256" key="5">
    <source>
        <dbReference type="ARBA" id="ARBA00022499"/>
    </source>
</evidence>
<evidence type="ECO:0000256" key="14">
    <source>
        <dbReference type="ARBA" id="ARBA00023163"/>
    </source>
</evidence>
<dbReference type="SMART" id="SM00355">
    <property type="entry name" value="ZnF_C2H2"/>
    <property type="match status" value="6"/>
</dbReference>
<evidence type="ECO:0000256" key="17">
    <source>
        <dbReference type="SAM" id="MobiDB-lite"/>
    </source>
</evidence>
<feature type="region of interest" description="Disordered" evidence="17">
    <location>
        <begin position="398"/>
        <end position="433"/>
    </location>
</feature>
<keyword evidence="14" id="KW-0804">Transcription</keyword>
<feature type="compositionally biased region" description="Pro residues" evidence="17">
    <location>
        <begin position="336"/>
        <end position="346"/>
    </location>
</feature>
<evidence type="ECO:0000256" key="9">
    <source>
        <dbReference type="ARBA" id="ARBA00022771"/>
    </source>
</evidence>
<evidence type="ECO:0000256" key="16">
    <source>
        <dbReference type="PROSITE-ProRule" id="PRU00042"/>
    </source>
</evidence>
<feature type="domain" description="BTB" evidence="18">
    <location>
        <begin position="34"/>
        <end position="101"/>
    </location>
</feature>
<dbReference type="FunFam" id="3.30.160.60:FF:000235">
    <property type="entry name" value="Zinc finger and BTB domain containing 38"/>
    <property type="match status" value="1"/>
</dbReference>
<feature type="compositionally biased region" description="Basic residues" evidence="17">
    <location>
        <begin position="826"/>
        <end position="846"/>
    </location>
</feature>
<evidence type="ECO:0000256" key="10">
    <source>
        <dbReference type="ARBA" id="ARBA00022833"/>
    </source>
</evidence>
<evidence type="ECO:0000256" key="6">
    <source>
        <dbReference type="ARBA" id="ARBA00022553"/>
    </source>
</evidence>
<keyword evidence="6" id="KW-0597">Phosphoprotein</keyword>
<dbReference type="Gene3D" id="3.30.160.60">
    <property type="entry name" value="Classic Zinc Finger"/>
    <property type="match status" value="3"/>
</dbReference>
<keyword evidence="5" id="KW-1017">Isopeptide bond</keyword>
<feature type="region of interest" description="Disordered" evidence="17">
    <location>
        <begin position="229"/>
        <end position="268"/>
    </location>
</feature>
<dbReference type="InterPro" id="IPR036236">
    <property type="entry name" value="Znf_C2H2_sf"/>
</dbReference>
<feature type="region of interest" description="Disordered" evidence="17">
    <location>
        <begin position="1041"/>
        <end position="1065"/>
    </location>
</feature>
<gene>
    <name evidence="20" type="ORF">COCON_G00088530</name>
</gene>
<dbReference type="Pfam" id="PF00651">
    <property type="entry name" value="BTB"/>
    <property type="match status" value="1"/>
</dbReference>
<dbReference type="InterPro" id="IPR013087">
    <property type="entry name" value="Znf_C2H2_type"/>
</dbReference>
<feature type="region of interest" description="Disordered" evidence="17">
    <location>
        <begin position="977"/>
        <end position="1020"/>
    </location>
</feature>
<keyword evidence="13" id="KW-0238">DNA-binding</keyword>
<evidence type="ECO:0000313" key="21">
    <source>
        <dbReference type="Proteomes" id="UP001152803"/>
    </source>
</evidence>
<evidence type="ECO:0000256" key="3">
    <source>
        <dbReference type="ARBA" id="ARBA00022454"/>
    </source>
</evidence>
<evidence type="ECO:0000256" key="8">
    <source>
        <dbReference type="ARBA" id="ARBA00022737"/>
    </source>
</evidence>
<dbReference type="AlphaFoldDB" id="A0A9Q1DKI7"/>
<evidence type="ECO:0000256" key="15">
    <source>
        <dbReference type="ARBA" id="ARBA00023242"/>
    </source>
</evidence>
<dbReference type="SUPFAM" id="SSF54695">
    <property type="entry name" value="POZ domain"/>
    <property type="match status" value="1"/>
</dbReference>
<dbReference type="PROSITE" id="PS00028">
    <property type="entry name" value="ZINC_FINGER_C2H2_1"/>
    <property type="match status" value="5"/>
</dbReference>
<proteinExistence type="predicted"/>
<dbReference type="GO" id="GO:0005694">
    <property type="term" value="C:chromosome"/>
    <property type="evidence" value="ECO:0007669"/>
    <property type="project" value="UniProtKB-SubCell"/>
</dbReference>
<keyword evidence="10" id="KW-0862">Zinc</keyword>
<dbReference type="FunFam" id="3.30.160.60:FF:000437">
    <property type="entry name" value="zinc finger and BTB domain-containing protein 38"/>
    <property type="match status" value="1"/>
</dbReference>
<comment type="caution">
    <text evidence="20">The sequence shown here is derived from an EMBL/GenBank/DDBJ whole genome shotgun (WGS) entry which is preliminary data.</text>
</comment>
<dbReference type="GO" id="GO:0005634">
    <property type="term" value="C:nucleus"/>
    <property type="evidence" value="ECO:0007669"/>
    <property type="project" value="UniProtKB-SubCell"/>
</dbReference>
<dbReference type="GO" id="GO:0003677">
    <property type="term" value="F:DNA binding"/>
    <property type="evidence" value="ECO:0007669"/>
    <property type="project" value="UniProtKB-KW"/>
</dbReference>
<dbReference type="SUPFAM" id="SSF57667">
    <property type="entry name" value="beta-beta-alpha zinc fingers"/>
    <property type="match status" value="3"/>
</dbReference>
<keyword evidence="8" id="KW-0677">Repeat</keyword>
<keyword evidence="4" id="KW-0678">Repressor</keyword>
<feature type="compositionally biased region" description="Low complexity" evidence="17">
    <location>
        <begin position="302"/>
        <end position="318"/>
    </location>
</feature>
<evidence type="ECO:0000256" key="11">
    <source>
        <dbReference type="ARBA" id="ARBA00022843"/>
    </source>
</evidence>
<dbReference type="PROSITE" id="PS50157">
    <property type="entry name" value="ZINC_FINGER_C2H2_2"/>
    <property type="match status" value="5"/>
</dbReference>
<feature type="domain" description="C2H2-type" evidence="19">
    <location>
        <begin position="497"/>
        <end position="524"/>
    </location>
</feature>
<dbReference type="InterPro" id="IPR000210">
    <property type="entry name" value="BTB/POZ_dom"/>
</dbReference>
<keyword evidence="15" id="KW-0539">Nucleus</keyword>
<dbReference type="InterPro" id="IPR011333">
    <property type="entry name" value="SKP1/BTB/POZ_sf"/>
</dbReference>
<comment type="subcellular location">
    <subcellularLocation>
        <location evidence="2">Chromosome</location>
    </subcellularLocation>
    <subcellularLocation>
        <location evidence="1">Nucleus</location>
    </subcellularLocation>
</comment>
<reference evidence="20" key="1">
    <citation type="journal article" date="2023" name="Science">
        <title>Genome structures resolve the early diversification of teleost fishes.</title>
        <authorList>
            <person name="Parey E."/>
            <person name="Louis A."/>
            <person name="Montfort J."/>
            <person name="Bouchez O."/>
            <person name="Roques C."/>
            <person name="Iampietro C."/>
            <person name="Lluch J."/>
            <person name="Castinel A."/>
            <person name="Donnadieu C."/>
            <person name="Desvignes T."/>
            <person name="Floi Bucao C."/>
            <person name="Jouanno E."/>
            <person name="Wen M."/>
            <person name="Mejri S."/>
            <person name="Dirks R."/>
            <person name="Jansen H."/>
            <person name="Henkel C."/>
            <person name="Chen W.J."/>
            <person name="Zahm M."/>
            <person name="Cabau C."/>
            <person name="Klopp C."/>
            <person name="Thompson A.W."/>
            <person name="Robinson-Rechavi M."/>
            <person name="Braasch I."/>
            <person name="Lecointre G."/>
            <person name="Bobe J."/>
            <person name="Postlethwait J.H."/>
            <person name="Berthelot C."/>
            <person name="Roest Crollius H."/>
            <person name="Guiguen Y."/>
        </authorList>
    </citation>
    <scope>NUCLEOTIDE SEQUENCE</scope>
    <source>
        <strain evidence="20">Concon-B</strain>
    </source>
</reference>
<dbReference type="SMART" id="SM00225">
    <property type="entry name" value="BTB"/>
    <property type="match status" value="1"/>
</dbReference>
<keyword evidence="21" id="KW-1185">Reference proteome</keyword>
<feature type="region of interest" description="Disordered" evidence="17">
    <location>
        <begin position="826"/>
        <end position="868"/>
    </location>
</feature>
<protein>
    <submittedName>
        <fullName evidence="20">Uncharacterized protein</fullName>
    </submittedName>
</protein>
<feature type="domain" description="C2H2-type" evidence="19">
    <location>
        <begin position="469"/>
        <end position="496"/>
    </location>
</feature>
<keyword evidence="7" id="KW-0479">Metal-binding</keyword>
<sequence length="1065" mass="116360">MALLCQTSPILADTSYSGVLLGALCDQRAKGLFCDVTIVVEDIKFRAHRNVLAASSGYFRSALASPDVWTSGQVLELMDLRSEVFARILNFIYSSKVALTSVEDVRSLVAAGKRLGIPFLERLSVSETRTAQSVPQSQASLSNVTPLPPASHRGRRKTSEKNSRRGPRITNAFSINDIATGNDPFTPLDPRGDGQRPTSSVPASCPAPDSTPSTSESLHTLADHSYAVSFGEGGEAGAPSLAHGDTQTSTKTESPMQTTSAGQASKTCSPLKKRYKLWGTLDEQKPGTPASPAGVHNVPALTSPSPDSSSPNPKTPNTQLTSASDLPKTSENPPAVSGPPLAPLPLKPSKVVQHREPGSASTLLHRRRTRVPGVLFCRFCHRKFMHLKRLRNHEQVCTRGPVPSDEEEEKDTVARDPTFISSPTFTALPPGLAGPPAADLPEMGWEVGTGAGLGAGLGFRVGRGPRRMYPCSVCKRAYATTSSLRRHENVHSWQRAYPCHYCNKVFALAEYRTKHEVWHTGERRYQCIFCLETFMTYYILKNHQKSYHGIDPRLSVNRKSANGGFKGSVYPIKLYRLLPMKFRKRRYRSYGRGLSEAPEFGGQAFPDPLGSCSSPSAAFGEGADEPLTFMATPKMAAPVQPSRAEAEACLRRGAISPPPSLFHRQGGSVDYTLPELRKQGTSPPTIHDMELGDGHLPPDSTSGSGNDPEDHLSNAVHPPVAGGRTAAGGRIATYIAKPACAGPSSDSRVPPLCQITVKIGNEAIVRRSIAGSNLIPRKKRHHSERQILHPRVEQRRASLQEAELCDDGNCDDMDEPWRPYYSYKSKRRAKRLRSRDKRGGRRARIRRSTDIEPSLLGEAYSPEENSPSDAANAWIAAQNTTHSCEDCQSTFPSPSALQTHIADCHPKERVHTCRSCGKQRPHQEEVPQDGGEFTCSTCARDGPHLDNPAGSPAPDRRYRCSFCPQRFLYLATRRSHERKHLEKQGKSQGGHLIPKPTSLGAHQKRQPIKTEDEEVEVQQVEVTESKPLVREELKLSVCDDPTPCAPVTLKQEDHAEPNGGGCDQG</sequence>
<dbReference type="Proteomes" id="UP001152803">
    <property type="component" value="Unassembled WGS sequence"/>
</dbReference>
<keyword evidence="3" id="KW-0158">Chromosome</keyword>
<evidence type="ECO:0000256" key="2">
    <source>
        <dbReference type="ARBA" id="ARBA00004286"/>
    </source>
</evidence>
<feature type="region of interest" description="Disordered" evidence="17">
    <location>
        <begin position="675"/>
        <end position="724"/>
    </location>
</feature>
<feature type="domain" description="C2H2-type" evidence="19">
    <location>
        <begin position="525"/>
        <end position="552"/>
    </location>
</feature>
<dbReference type="OrthoDB" id="8922241at2759"/>
<evidence type="ECO:0000256" key="12">
    <source>
        <dbReference type="ARBA" id="ARBA00023015"/>
    </source>
</evidence>
<evidence type="ECO:0000259" key="19">
    <source>
        <dbReference type="PROSITE" id="PS50157"/>
    </source>
</evidence>
<dbReference type="PANTHER" id="PTHR24394:SF58">
    <property type="entry name" value="ZINC FINGER AND BTB DOMAIN CONTAINING 33"/>
    <property type="match status" value="1"/>
</dbReference>
<evidence type="ECO:0000313" key="20">
    <source>
        <dbReference type="EMBL" id="KAJ8274228.1"/>
    </source>
</evidence>
<evidence type="ECO:0000256" key="7">
    <source>
        <dbReference type="ARBA" id="ARBA00022723"/>
    </source>
</evidence>
<evidence type="ECO:0000256" key="13">
    <source>
        <dbReference type="ARBA" id="ARBA00023125"/>
    </source>
</evidence>
<organism evidence="20 21">
    <name type="scientific">Conger conger</name>
    <name type="common">Conger eel</name>
    <name type="synonym">Muraena conger</name>
    <dbReference type="NCBI Taxonomy" id="82655"/>
    <lineage>
        <taxon>Eukaryota</taxon>
        <taxon>Metazoa</taxon>
        <taxon>Chordata</taxon>
        <taxon>Craniata</taxon>
        <taxon>Vertebrata</taxon>
        <taxon>Euteleostomi</taxon>
        <taxon>Actinopterygii</taxon>
        <taxon>Neopterygii</taxon>
        <taxon>Teleostei</taxon>
        <taxon>Anguilliformes</taxon>
        <taxon>Congridae</taxon>
        <taxon>Conger</taxon>
    </lineage>
</organism>
<keyword evidence="11" id="KW-0832">Ubl conjugation</keyword>
<feature type="region of interest" description="Disordered" evidence="17">
    <location>
        <begin position="282"/>
        <end position="365"/>
    </location>
</feature>
<dbReference type="GO" id="GO:0008270">
    <property type="term" value="F:zinc ion binding"/>
    <property type="evidence" value="ECO:0007669"/>
    <property type="project" value="UniProtKB-KW"/>
</dbReference>
<keyword evidence="12" id="KW-0805">Transcription regulation</keyword>
<dbReference type="EMBL" id="JAFJMO010000006">
    <property type="protein sequence ID" value="KAJ8274228.1"/>
    <property type="molecule type" value="Genomic_DNA"/>
</dbReference>
<feature type="compositionally biased region" description="Polar residues" evidence="17">
    <location>
        <begin position="319"/>
        <end position="332"/>
    </location>
</feature>
<dbReference type="GO" id="GO:0000981">
    <property type="term" value="F:DNA-binding transcription factor activity, RNA polymerase II-specific"/>
    <property type="evidence" value="ECO:0007669"/>
    <property type="project" value="TreeGrafter"/>
</dbReference>
<evidence type="ECO:0000259" key="18">
    <source>
        <dbReference type="PROSITE" id="PS50097"/>
    </source>
</evidence>
<dbReference type="PANTHER" id="PTHR24394">
    <property type="entry name" value="ZINC FINGER PROTEIN"/>
    <property type="match status" value="1"/>
</dbReference>
<feature type="region of interest" description="Disordered" evidence="17">
    <location>
        <begin position="130"/>
        <end position="217"/>
    </location>
</feature>
<feature type="compositionally biased region" description="Polar residues" evidence="17">
    <location>
        <begin position="130"/>
        <end position="145"/>
    </location>
</feature>
<name>A0A9Q1DKI7_CONCO</name>
<dbReference type="Gene3D" id="3.30.710.10">
    <property type="entry name" value="Potassium Channel Kv1.1, Chain A"/>
    <property type="match status" value="1"/>
</dbReference>
<accession>A0A9Q1DKI7</accession>
<evidence type="ECO:0000256" key="1">
    <source>
        <dbReference type="ARBA" id="ARBA00004123"/>
    </source>
</evidence>
<keyword evidence="9 16" id="KW-0863">Zinc-finger</keyword>
<feature type="compositionally biased region" description="Polar residues" evidence="17">
    <location>
        <begin position="245"/>
        <end position="268"/>
    </location>
</feature>